<dbReference type="PANTHER" id="PTHR43877">
    <property type="entry name" value="AMINOALKYLPHOSPHONATE N-ACETYLTRANSFERASE-RELATED-RELATED"/>
    <property type="match status" value="1"/>
</dbReference>
<accession>A0A9D1K681</accession>
<dbReference type="Pfam" id="PF00583">
    <property type="entry name" value="Acetyltransf_1"/>
    <property type="match status" value="1"/>
</dbReference>
<keyword evidence="2" id="KW-0012">Acyltransferase</keyword>
<dbReference type="PRINTS" id="PR01754">
    <property type="entry name" value="SACTRNSFRASE"/>
</dbReference>
<gene>
    <name evidence="4" type="ORF">IAA84_07255</name>
</gene>
<keyword evidence="1" id="KW-0808">Transferase</keyword>
<dbReference type="PROSITE" id="PS51186">
    <property type="entry name" value="GNAT"/>
    <property type="match status" value="1"/>
</dbReference>
<dbReference type="PANTHER" id="PTHR43877:SF2">
    <property type="entry name" value="AMINOALKYLPHOSPHONATE N-ACETYLTRANSFERASE-RELATED"/>
    <property type="match status" value="1"/>
</dbReference>
<dbReference type="AlphaFoldDB" id="A0A9D1K681"/>
<evidence type="ECO:0000256" key="1">
    <source>
        <dbReference type="ARBA" id="ARBA00022679"/>
    </source>
</evidence>
<evidence type="ECO:0000313" key="5">
    <source>
        <dbReference type="Proteomes" id="UP000824140"/>
    </source>
</evidence>
<evidence type="ECO:0000256" key="2">
    <source>
        <dbReference type="ARBA" id="ARBA00023315"/>
    </source>
</evidence>
<proteinExistence type="predicted"/>
<dbReference type="EMBL" id="DVJN01000146">
    <property type="protein sequence ID" value="HIS92800.1"/>
    <property type="molecule type" value="Genomic_DNA"/>
</dbReference>
<sequence length="177" mass="20571">MIIALDREHLGDIDSVNQPFPVIGRLIPAYTKGKWSWTETLWETPGEKYYEEEERDWEEYIGNPDKAVYMCYREGKCAGRIVLYAAWNRYAFIEDLAVAREFRRQGVGMALMEQAKRWAQERGLGGLALETQDVNLIACRFYQKCGMEIGAVNTMLYKNMPAPACDEIAIFWYYKLP</sequence>
<comment type="caution">
    <text evidence="4">The sequence shown here is derived from an EMBL/GenBank/DDBJ whole genome shotgun (WGS) entry which is preliminary data.</text>
</comment>
<dbReference type="InterPro" id="IPR000182">
    <property type="entry name" value="GNAT_dom"/>
</dbReference>
<evidence type="ECO:0000313" key="4">
    <source>
        <dbReference type="EMBL" id="HIS92800.1"/>
    </source>
</evidence>
<protein>
    <submittedName>
        <fullName evidence="4">GNAT family N-acetyltransferase</fullName>
    </submittedName>
</protein>
<organism evidence="4 5">
    <name type="scientific">Candidatus Alectryocaccomicrobium excrementavium</name>
    <dbReference type="NCBI Taxonomy" id="2840668"/>
    <lineage>
        <taxon>Bacteria</taxon>
        <taxon>Bacillati</taxon>
        <taxon>Bacillota</taxon>
        <taxon>Clostridia</taxon>
        <taxon>Candidatus Alectryocaccomicrobium</taxon>
    </lineage>
</organism>
<dbReference type="InterPro" id="IPR050832">
    <property type="entry name" value="Bact_Acetyltransf"/>
</dbReference>
<reference evidence="4" key="1">
    <citation type="submission" date="2020-10" db="EMBL/GenBank/DDBJ databases">
        <authorList>
            <person name="Gilroy R."/>
        </authorList>
    </citation>
    <scope>NUCLEOTIDE SEQUENCE</scope>
    <source>
        <strain evidence="4">13766</strain>
    </source>
</reference>
<dbReference type="Gene3D" id="3.40.630.30">
    <property type="match status" value="1"/>
</dbReference>
<feature type="domain" description="N-acetyltransferase" evidence="3">
    <location>
        <begin position="21"/>
        <end position="177"/>
    </location>
</feature>
<reference evidence="4" key="2">
    <citation type="journal article" date="2021" name="PeerJ">
        <title>Extensive microbial diversity within the chicken gut microbiome revealed by metagenomics and culture.</title>
        <authorList>
            <person name="Gilroy R."/>
            <person name="Ravi A."/>
            <person name="Getino M."/>
            <person name="Pursley I."/>
            <person name="Horton D.L."/>
            <person name="Alikhan N.F."/>
            <person name="Baker D."/>
            <person name="Gharbi K."/>
            <person name="Hall N."/>
            <person name="Watson M."/>
            <person name="Adriaenssens E.M."/>
            <person name="Foster-Nyarko E."/>
            <person name="Jarju S."/>
            <person name="Secka A."/>
            <person name="Antonio M."/>
            <person name="Oren A."/>
            <person name="Chaudhuri R.R."/>
            <person name="La Ragione R."/>
            <person name="Hildebrand F."/>
            <person name="Pallen M.J."/>
        </authorList>
    </citation>
    <scope>NUCLEOTIDE SEQUENCE</scope>
    <source>
        <strain evidence="4">13766</strain>
    </source>
</reference>
<dbReference type="SUPFAM" id="SSF55729">
    <property type="entry name" value="Acyl-CoA N-acyltransferases (Nat)"/>
    <property type="match status" value="1"/>
</dbReference>
<dbReference type="GO" id="GO:0016747">
    <property type="term" value="F:acyltransferase activity, transferring groups other than amino-acyl groups"/>
    <property type="evidence" value="ECO:0007669"/>
    <property type="project" value="InterPro"/>
</dbReference>
<name>A0A9D1K681_9FIRM</name>
<dbReference type="InterPro" id="IPR008125">
    <property type="entry name" value="Streptothricin_AcTrfase"/>
</dbReference>
<dbReference type="CDD" id="cd04301">
    <property type="entry name" value="NAT_SF"/>
    <property type="match status" value="1"/>
</dbReference>
<evidence type="ECO:0000259" key="3">
    <source>
        <dbReference type="PROSITE" id="PS51186"/>
    </source>
</evidence>
<dbReference type="InterPro" id="IPR016181">
    <property type="entry name" value="Acyl_CoA_acyltransferase"/>
</dbReference>
<dbReference type="Proteomes" id="UP000824140">
    <property type="component" value="Unassembled WGS sequence"/>
</dbReference>